<comment type="caution">
    <text evidence="6">The sequence shown here is derived from an EMBL/GenBank/DDBJ whole genome shotgun (WGS) entry which is preliminary data.</text>
</comment>
<dbReference type="CDD" id="cd17355">
    <property type="entry name" value="MFS_YcxA_like"/>
    <property type="match status" value="1"/>
</dbReference>
<evidence type="ECO:0000256" key="1">
    <source>
        <dbReference type="ARBA" id="ARBA00022692"/>
    </source>
</evidence>
<keyword evidence="1 4" id="KW-0812">Transmembrane</keyword>
<reference evidence="7" key="2">
    <citation type="submission" date="2013-04" db="EMBL/GenBank/DDBJ databases">
        <title>Bisphenol A degrading Sphingobium sp. strain BiD32.</title>
        <authorList>
            <person name="Nielsen J.L."/>
            <person name="Zhou N.A."/>
            <person name="Kjeldal H."/>
        </authorList>
    </citation>
    <scope>NUCLEOTIDE SEQUENCE [LARGE SCALE GENOMIC DNA]</scope>
    <source>
        <strain evidence="7">BiD32</strain>
    </source>
</reference>
<protein>
    <submittedName>
        <fullName evidence="6">Major facilitator (MFS) superfamily protein</fullName>
    </submittedName>
</protein>
<feature type="transmembrane region" description="Helical" evidence="4">
    <location>
        <begin position="322"/>
        <end position="340"/>
    </location>
</feature>
<feature type="transmembrane region" description="Helical" evidence="4">
    <location>
        <begin position="130"/>
        <end position="154"/>
    </location>
</feature>
<dbReference type="Gene3D" id="1.20.1250.20">
    <property type="entry name" value="MFS general substrate transporter like domains"/>
    <property type="match status" value="2"/>
</dbReference>
<feature type="transmembrane region" description="Helical" evidence="4">
    <location>
        <begin position="105"/>
        <end position="124"/>
    </location>
</feature>
<feature type="transmembrane region" description="Helical" evidence="4">
    <location>
        <begin position="410"/>
        <end position="429"/>
    </location>
</feature>
<evidence type="ECO:0000313" key="7">
    <source>
        <dbReference type="Proteomes" id="UP000013201"/>
    </source>
</evidence>
<dbReference type="OrthoDB" id="146345at2"/>
<feature type="transmembrane region" description="Helical" evidence="4">
    <location>
        <begin position="33"/>
        <end position="58"/>
    </location>
</feature>
<evidence type="ECO:0000256" key="4">
    <source>
        <dbReference type="SAM" id="Phobius"/>
    </source>
</evidence>
<reference evidence="6 7" key="1">
    <citation type="submission" date="2013-03" db="EMBL/GenBank/DDBJ databases">
        <authorList>
            <person name="Le V."/>
        </authorList>
    </citation>
    <scope>NUCLEOTIDE SEQUENCE [LARGE SCALE GENOMIC DNA]</scope>
    <source>
        <strain evidence="6 7">BiD32</strain>
    </source>
</reference>
<proteinExistence type="predicted"/>
<feature type="transmembrane region" description="Helical" evidence="4">
    <location>
        <begin position="166"/>
        <end position="184"/>
    </location>
</feature>
<feature type="transmembrane region" description="Helical" evidence="4">
    <location>
        <begin position="78"/>
        <end position="98"/>
    </location>
</feature>
<feature type="domain" description="Major facilitator superfamily (MFS) profile" evidence="5">
    <location>
        <begin position="40"/>
        <end position="436"/>
    </location>
</feature>
<feature type="transmembrane region" description="Helical" evidence="4">
    <location>
        <begin position="346"/>
        <end position="368"/>
    </location>
</feature>
<keyword evidence="3 4" id="KW-0472">Membrane</keyword>
<dbReference type="InterPro" id="IPR050327">
    <property type="entry name" value="Proton-linked_MCT"/>
</dbReference>
<dbReference type="Pfam" id="PF07690">
    <property type="entry name" value="MFS_1"/>
    <property type="match status" value="1"/>
</dbReference>
<dbReference type="InterPro" id="IPR036259">
    <property type="entry name" value="MFS_trans_sf"/>
</dbReference>
<dbReference type="InterPro" id="IPR011701">
    <property type="entry name" value="MFS"/>
</dbReference>
<feature type="transmembrane region" description="Helical" evidence="4">
    <location>
        <begin position="295"/>
        <end position="315"/>
    </location>
</feature>
<keyword evidence="7" id="KW-1185">Reference proteome</keyword>
<accession>N1MM90</accession>
<evidence type="ECO:0000259" key="5">
    <source>
        <dbReference type="PROSITE" id="PS50850"/>
    </source>
</evidence>
<gene>
    <name evidence="6" type="ORF">EBBID32_24360</name>
</gene>
<feature type="transmembrane region" description="Helical" evidence="4">
    <location>
        <begin position="257"/>
        <end position="283"/>
    </location>
</feature>
<dbReference type="InterPro" id="IPR020846">
    <property type="entry name" value="MFS_dom"/>
</dbReference>
<dbReference type="EMBL" id="CAVK010000121">
    <property type="protein sequence ID" value="CCW18086.1"/>
    <property type="molecule type" value="Genomic_DNA"/>
</dbReference>
<keyword evidence="2 4" id="KW-1133">Transmembrane helix</keyword>
<dbReference type="AlphaFoldDB" id="N1MM90"/>
<dbReference type="PANTHER" id="PTHR11360:SF284">
    <property type="entry name" value="EG:103B4.3 PROTEIN-RELATED"/>
    <property type="match status" value="1"/>
</dbReference>
<feature type="transmembrane region" description="Helical" evidence="4">
    <location>
        <begin position="380"/>
        <end position="404"/>
    </location>
</feature>
<evidence type="ECO:0000313" key="6">
    <source>
        <dbReference type="EMBL" id="CCW18086.1"/>
    </source>
</evidence>
<dbReference type="PROSITE" id="PS50850">
    <property type="entry name" value="MFS"/>
    <property type="match status" value="1"/>
</dbReference>
<dbReference type="SUPFAM" id="SSF103473">
    <property type="entry name" value="MFS general substrate transporter"/>
    <property type="match status" value="1"/>
</dbReference>
<dbReference type="GO" id="GO:0022857">
    <property type="term" value="F:transmembrane transporter activity"/>
    <property type="evidence" value="ECO:0007669"/>
    <property type="project" value="InterPro"/>
</dbReference>
<sequence length="440" mass="46628">MSKPELAERALVGNEHLVPAEVRSSLPGIRKGIFYGWWIVGVAMMAQIVSNGLSVYSYGLLVIPIGTELGVTRTEMMWGKTGFLIVALVASPILGKLLDRYSARVLMALGSVSMGLSFILLSVSETLAEVTLSFAVLPAFAYTLIGMLGTNTLVTRWFTNRRGRALALIAMGASIGGLLIPYLFQSLIDASGWRSACLWVGVISIAVTLPVILLFVRNRPSDIGLNPDGAETDATSMPPFTPAATTMQISTLMRSVVFWRIGLGISAVFAAAAAVTINIVPFAQGHGLAASQATLLLPMIAVSALAGKLVFSFVADRIDLKLALLSSMALQALPIAALTQVSDFTAMLACAIIYGLASGTQVPSWAGLLAQVYGPRDFGFVMGCMLPLVTGTSALIIPLTAVLFDRTGDYVIAFMFLVALTLLSVAIFLKPLRKEAGHPQ</sequence>
<evidence type="ECO:0000256" key="2">
    <source>
        <dbReference type="ARBA" id="ARBA00022989"/>
    </source>
</evidence>
<feature type="transmembrane region" description="Helical" evidence="4">
    <location>
        <begin position="196"/>
        <end position="216"/>
    </location>
</feature>
<organism evidence="6 7">
    <name type="scientific">Sphingobium indicum BiD32</name>
    <dbReference type="NCBI Taxonomy" id="1301087"/>
    <lineage>
        <taxon>Bacteria</taxon>
        <taxon>Pseudomonadati</taxon>
        <taxon>Pseudomonadota</taxon>
        <taxon>Alphaproteobacteria</taxon>
        <taxon>Sphingomonadales</taxon>
        <taxon>Sphingomonadaceae</taxon>
        <taxon>Sphingobium</taxon>
    </lineage>
</organism>
<dbReference type="PANTHER" id="PTHR11360">
    <property type="entry name" value="MONOCARBOXYLATE TRANSPORTER"/>
    <property type="match status" value="1"/>
</dbReference>
<dbReference type="Proteomes" id="UP000013201">
    <property type="component" value="Unassembled WGS sequence"/>
</dbReference>
<evidence type="ECO:0000256" key="3">
    <source>
        <dbReference type="ARBA" id="ARBA00023136"/>
    </source>
</evidence>
<dbReference type="RefSeq" id="WP_006957526.1">
    <property type="nucleotide sequence ID" value="NZ_CAVK010000121.1"/>
</dbReference>
<name>N1MM90_9SPHN</name>